<proteinExistence type="predicted"/>
<keyword evidence="3" id="KW-1185">Reference proteome</keyword>
<dbReference type="Proteomes" id="UP000267145">
    <property type="component" value="Unassembled WGS sequence"/>
</dbReference>
<protein>
    <recommendedName>
        <fullName evidence="1">PH domain-containing protein</fullName>
    </recommendedName>
</protein>
<dbReference type="Pfam" id="PF23076">
    <property type="entry name" value="PH_FT_C"/>
    <property type="match status" value="1"/>
</dbReference>
<dbReference type="EMBL" id="RBVV01000019">
    <property type="protein sequence ID" value="RNJ59116.1"/>
    <property type="molecule type" value="Genomic_DNA"/>
</dbReference>
<name>A0A3M9YH60_9PEZI</name>
<dbReference type="AlphaFoldDB" id="A0A3M9YH60"/>
<evidence type="ECO:0000313" key="3">
    <source>
        <dbReference type="Proteomes" id="UP000267145"/>
    </source>
</evidence>
<comment type="caution">
    <text evidence="2">The sequence shown here is derived from an EMBL/GenBank/DDBJ whole genome shotgun (WGS) entry which is preliminary data.</text>
</comment>
<dbReference type="RefSeq" id="XP_028497274.1">
    <property type="nucleotide sequence ID" value="XM_028637402.1"/>
</dbReference>
<organism evidence="2 3">
    <name type="scientific">Verticillium nonalfalfae</name>
    <dbReference type="NCBI Taxonomy" id="1051616"/>
    <lineage>
        <taxon>Eukaryota</taxon>
        <taxon>Fungi</taxon>
        <taxon>Dikarya</taxon>
        <taxon>Ascomycota</taxon>
        <taxon>Pezizomycotina</taxon>
        <taxon>Sordariomycetes</taxon>
        <taxon>Hypocreomycetidae</taxon>
        <taxon>Glomerellales</taxon>
        <taxon>Plectosphaerellaceae</taxon>
        <taxon>Verticillium</taxon>
    </lineage>
</organism>
<accession>A0A3M9YH60</accession>
<sequence length="389" mass="44991">MPTLAIERAGQADVHLLQGCCIEAERADIVAIRLDGLRLALPENFHPHMIAVIEETRGCARILRDLADRGHVHIFRVPMTLNYLNLVLPCLSRTLRDMTMYYEDKTVRKEIRWRRMYNKMKDEVEGLPLPQRFVVYNHFLTMVRRLLTQSKNFDFDALDVLNNRIMRFRELRGILPPANQAGPVVRREVMALAIPVAQEPNGHWAEQIFSIPLSSHAKHTEMILFYCTFMSLKARNALTIQISPKEYKLSSERRLFQAQIIDDGFKHSLIVYEDVETKGIRLHAAVWEGELRRCPVWTAFVTHQSSSLTWLHRKSAHRLWLRDIHIYVFCSRYRSHNQRPGPAGAFELYFVETVAAAHFRDLFNPLRPSAVTAAPSSYKATVEEGDDSC</sequence>
<reference evidence="2 3" key="1">
    <citation type="submission" date="2018-10" db="EMBL/GenBank/DDBJ databases">
        <title>Genome sequence of Verticillium nonalfalfae VnAa140.</title>
        <authorList>
            <person name="Stajich J.E."/>
            <person name="Kasson M.T."/>
        </authorList>
    </citation>
    <scope>NUCLEOTIDE SEQUENCE [LARGE SCALE GENOMIC DNA]</scope>
    <source>
        <strain evidence="2 3">VnAa140</strain>
    </source>
</reference>
<gene>
    <name evidence="2" type="ORF">D7B24_003209</name>
</gene>
<evidence type="ECO:0000313" key="2">
    <source>
        <dbReference type="EMBL" id="RNJ59116.1"/>
    </source>
</evidence>
<feature type="domain" description="PH" evidence="1">
    <location>
        <begin position="254"/>
        <end position="366"/>
    </location>
</feature>
<evidence type="ECO:0000259" key="1">
    <source>
        <dbReference type="Pfam" id="PF23076"/>
    </source>
</evidence>
<dbReference type="GeneID" id="39606898"/>
<dbReference type="InterPro" id="IPR057082">
    <property type="entry name" value="PH_C"/>
</dbReference>